<feature type="domain" description="Tyr recombinase" evidence="6">
    <location>
        <begin position="173"/>
        <end position="384"/>
    </location>
</feature>
<organism evidence="8 9">
    <name type="scientific">Streptosporangium subroseum</name>
    <dbReference type="NCBI Taxonomy" id="106412"/>
    <lineage>
        <taxon>Bacteria</taxon>
        <taxon>Bacillati</taxon>
        <taxon>Actinomycetota</taxon>
        <taxon>Actinomycetes</taxon>
        <taxon>Streptosporangiales</taxon>
        <taxon>Streptosporangiaceae</taxon>
        <taxon>Streptosporangium</taxon>
    </lineage>
</organism>
<dbReference type="GO" id="GO:0003677">
    <property type="term" value="F:DNA binding"/>
    <property type="evidence" value="ECO:0007669"/>
    <property type="project" value="UniProtKB-UniRule"/>
</dbReference>
<evidence type="ECO:0000256" key="5">
    <source>
        <dbReference type="PROSITE-ProRule" id="PRU01248"/>
    </source>
</evidence>
<dbReference type="InterPro" id="IPR013762">
    <property type="entry name" value="Integrase-like_cat_sf"/>
</dbReference>
<evidence type="ECO:0000256" key="4">
    <source>
        <dbReference type="ARBA" id="ARBA00023172"/>
    </source>
</evidence>
<dbReference type="InterPro" id="IPR028259">
    <property type="entry name" value="AP2-like_int_N"/>
</dbReference>
<sequence length="391" mass="43883">MTIRRSRGDGGLHWDETRERWIASVTVGYTPAGKRIVKKASGKSKTEAKDKLKEIIRDYDDGLAIAPANYTVTDAVKYWLQHGLAGRSATTVKMYTTYADKHVIPAVGARKLRDLSVEDVDRWLASKTDELSTRSLKLIHGILNRSVKSAMRRDKVKRNVVDLCEIPDGREGRTSKALTLAQAGSIIALAEQANPRMRAYVVLSLLIGARTEELRALLWSHVVAFDEERKAWLPVTETGWENEQFAIYVWRSVRQKGDTKTVKSRRSLKLPRRCVEALRALREEQEKTGGKLSGTEGLVFSTLKGTAMSAGNVRRDVRKIIEKAGLRGTDWTPREMRHSFVSLLSDSGVPIEDISRLVGHRNTVVTETVYRKQIRPVLMQGAEAMDDIFGS</sequence>
<dbReference type="CDD" id="cd01189">
    <property type="entry name" value="INT_ICEBs1_C_like"/>
    <property type="match status" value="1"/>
</dbReference>
<dbReference type="Pfam" id="PF00589">
    <property type="entry name" value="Phage_integrase"/>
    <property type="match status" value="1"/>
</dbReference>
<protein>
    <submittedName>
        <fullName evidence="8">Site-specific recombinase XerD</fullName>
    </submittedName>
</protein>
<name>A0A239MSG1_9ACTN</name>
<dbReference type="RefSeq" id="WP_089211285.1">
    <property type="nucleotide sequence ID" value="NZ_FZOD01000045.1"/>
</dbReference>
<dbReference type="Gene3D" id="1.10.150.130">
    <property type="match status" value="1"/>
</dbReference>
<dbReference type="PANTHER" id="PTHR30629">
    <property type="entry name" value="PROPHAGE INTEGRASE"/>
    <property type="match status" value="1"/>
</dbReference>
<dbReference type="EMBL" id="FZOD01000045">
    <property type="protein sequence ID" value="SNT45767.1"/>
    <property type="molecule type" value="Genomic_DNA"/>
</dbReference>
<accession>A0A239MSG1</accession>
<dbReference type="PROSITE" id="PS51900">
    <property type="entry name" value="CB"/>
    <property type="match status" value="1"/>
</dbReference>
<dbReference type="InterPro" id="IPR011010">
    <property type="entry name" value="DNA_brk_join_enz"/>
</dbReference>
<dbReference type="OrthoDB" id="3175606at2"/>
<evidence type="ECO:0000259" key="6">
    <source>
        <dbReference type="PROSITE" id="PS51898"/>
    </source>
</evidence>
<dbReference type="Gene3D" id="1.10.443.10">
    <property type="entry name" value="Intergrase catalytic core"/>
    <property type="match status" value="1"/>
</dbReference>
<evidence type="ECO:0000256" key="1">
    <source>
        <dbReference type="ARBA" id="ARBA00008857"/>
    </source>
</evidence>
<proteinExistence type="inferred from homology"/>
<evidence type="ECO:0000256" key="2">
    <source>
        <dbReference type="ARBA" id="ARBA00022908"/>
    </source>
</evidence>
<evidence type="ECO:0000313" key="8">
    <source>
        <dbReference type="EMBL" id="SNT45767.1"/>
    </source>
</evidence>
<dbReference type="GO" id="GO:0015074">
    <property type="term" value="P:DNA integration"/>
    <property type="evidence" value="ECO:0007669"/>
    <property type="project" value="UniProtKB-KW"/>
</dbReference>
<dbReference type="Proteomes" id="UP000198282">
    <property type="component" value="Unassembled WGS sequence"/>
</dbReference>
<dbReference type="InterPro" id="IPR010998">
    <property type="entry name" value="Integrase_recombinase_N"/>
</dbReference>
<dbReference type="Pfam" id="PF14657">
    <property type="entry name" value="Arm-DNA-bind_4"/>
    <property type="match status" value="1"/>
</dbReference>
<comment type="similarity">
    <text evidence="1">Belongs to the 'phage' integrase family.</text>
</comment>
<gene>
    <name evidence="8" type="ORF">SAMN05216276_104547</name>
</gene>
<keyword evidence="4" id="KW-0233">DNA recombination</keyword>
<dbReference type="InterPro" id="IPR044068">
    <property type="entry name" value="CB"/>
</dbReference>
<keyword evidence="3 5" id="KW-0238">DNA-binding</keyword>
<dbReference type="InterPro" id="IPR002104">
    <property type="entry name" value="Integrase_catalytic"/>
</dbReference>
<evidence type="ECO:0000313" key="9">
    <source>
        <dbReference type="Proteomes" id="UP000198282"/>
    </source>
</evidence>
<feature type="domain" description="Core-binding (CB)" evidence="7">
    <location>
        <begin position="70"/>
        <end position="151"/>
    </location>
</feature>
<dbReference type="AlphaFoldDB" id="A0A239MSG1"/>
<dbReference type="SUPFAM" id="SSF56349">
    <property type="entry name" value="DNA breaking-rejoining enzymes"/>
    <property type="match status" value="1"/>
</dbReference>
<keyword evidence="9" id="KW-1185">Reference proteome</keyword>
<keyword evidence="2" id="KW-0229">DNA integration</keyword>
<dbReference type="PROSITE" id="PS51898">
    <property type="entry name" value="TYR_RECOMBINASE"/>
    <property type="match status" value="1"/>
</dbReference>
<dbReference type="InterPro" id="IPR050808">
    <property type="entry name" value="Phage_Integrase"/>
</dbReference>
<evidence type="ECO:0000256" key="3">
    <source>
        <dbReference type="ARBA" id="ARBA00023125"/>
    </source>
</evidence>
<dbReference type="GO" id="GO:0006310">
    <property type="term" value="P:DNA recombination"/>
    <property type="evidence" value="ECO:0007669"/>
    <property type="project" value="UniProtKB-KW"/>
</dbReference>
<dbReference type="PANTHER" id="PTHR30629:SF2">
    <property type="entry name" value="PROPHAGE INTEGRASE INTS-RELATED"/>
    <property type="match status" value="1"/>
</dbReference>
<evidence type="ECO:0000259" key="7">
    <source>
        <dbReference type="PROSITE" id="PS51900"/>
    </source>
</evidence>
<reference evidence="8 9" key="1">
    <citation type="submission" date="2017-06" db="EMBL/GenBank/DDBJ databases">
        <authorList>
            <person name="Kim H.J."/>
            <person name="Triplett B.A."/>
        </authorList>
    </citation>
    <scope>NUCLEOTIDE SEQUENCE [LARGE SCALE GENOMIC DNA]</scope>
    <source>
        <strain evidence="8 9">CGMCC 4.2132</strain>
    </source>
</reference>